<feature type="transmembrane region" description="Helical" evidence="5">
    <location>
        <begin position="373"/>
        <end position="391"/>
    </location>
</feature>
<evidence type="ECO:0000256" key="1">
    <source>
        <dbReference type="ARBA" id="ARBA00004141"/>
    </source>
</evidence>
<dbReference type="InterPro" id="IPR011701">
    <property type="entry name" value="MFS"/>
</dbReference>
<dbReference type="OrthoDB" id="9774156at2"/>
<feature type="transmembrane region" description="Helical" evidence="5">
    <location>
        <begin position="12"/>
        <end position="33"/>
    </location>
</feature>
<evidence type="ECO:0000256" key="2">
    <source>
        <dbReference type="ARBA" id="ARBA00022692"/>
    </source>
</evidence>
<feature type="domain" description="Major facilitator superfamily (MFS) profile" evidence="6">
    <location>
        <begin position="12"/>
        <end position="399"/>
    </location>
</feature>
<feature type="transmembrane region" description="Helical" evidence="5">
    <location>
        <begin position="168"/>
        <end position="185"/>
    </location>
</feature>
<feature type="transmembrane region" description="Helical" evidence="5">
    <location>
        <begin position="107"/>
        <end position="129"/>
    </location>
</feature>
<evidence type="ECO:0000259" key="6">
    <source>
        <dbReference type="PROSITE" id="PS50850"/>
    </source>
</evidence>
<sequence length="407" mass="44443">MNPSNKRNVTLIIIVAALGYFVDIYDLVLFSVVRIESLTEIGVSTANLKNDGIFIINCQMFGLLLGGLLWGTLGDKMGRVKVLFGSILLYSLANIANGFVMSVNSYALIRFIAGIGLAGELGAGITLVAETMDKEKRGYGTMIVAGVGLLGAAAATTVHEAYSWKTSYFVGGGMGLLLLLLRLGTFESGMFKQIAGQEKVSKGNFFMLFKSKERFLKYLYCILIGIPLWFVVGVLVTLCKEFGEELGATETLDAGRGIMFTYFGIAIGDVFTGFLSQMLKSRRKTVFIFHILSAISVVLYLTSKGLSSDSFIWLCLFMGFSVGYWATFVTIAAEQFGTNIRATVTTTAPNFVRGALIPINFLFVYLAQKFTNITAAFIVMGILTIVALFALSQLKETFNKDLDYVEV</sequence>
<comment type="caution">
    <text evidence="7">The sequence shown here is derived from an EMBL/GenBank/DDBJ whole genome shotgun (WGS) entry which is preliminary data.</text>
</comment>
<evidence type="ECO:0000313" key="8">
    <source>
        <dbReference type="Proteomes" id="UP000292884"/>
    </source>
</evidence>
<proteinExistence type="predicted"/>
<dbReference type="PROSITE" id="PS50850">
    <property type="entry name" value="MFS"/>
    <property type="match status" value="1"/>
</dbReference>
<feature type="transmembrane region" description="Helical" evidence="5">
    <location>
        <begin position="53"/>
        <end position="70"/>
    </location>
</feature>
<dbReference type="Gene3D" id="1.20.1250.20">
    <property type="entry name" value="MFS general substrate transporter like domains"/>
    <property type="match status" value="2"/>
</dbReference>
<dbReference type="InterPro" id="IPR020846">
    <property type="entry name" value="MFS_dom"/>
</dbReference>
<dbReference type="AlphaFoldDB" id="A0A4R0MTP2"/>
<feature type="transmembrane region" description="Helical" evidence="5">
    <location>
        <begin position="287"/>
        <end position="305"/>
    </location>
</feature>
<organism evidence="7 8">
    <name type="scientific">Pedobacter frigiditerrae</name>
    <dbReference type="NCBI Taxonomy" id="2530452"/>
    <lineage>
        <taxon>Bacteria</taxon>
        <taxon>Pseudomonadati</taxon>
        <taxon>Bacteroidota</taxon>
        <taxon>Sphingobacteriia</taxon>
        <taxon>Sphingobacteriales</taxon>
        <taxon>Sphingobacteriaceae</taxon>
        <taxon>Pedobacter</taxon>
    </lineage>
</organism>
<dbReference type="Pfam" id="PF07690">
    <property type="entry name" value="MFS_1"/>
    <property type="match status" value="1"/>
</dbReference>
<dbReference type="InterPro" id="IPR036259">
    <property type="entry name" value="MFS_trans_sf"/>
</dbReference>
<feature type="transmembrane region" description="Helical" evidence="5">
    <location>
        <begin position="351"/>
        <end position="367"/>
    </location>
</feature>
<name>A0A4R0MTP2_9SPHI</name>
<evidence type="ECO:0000256" key="4">
    <source>
        <dbReference type="ARBA" id="ARBA00023136"/>
    </source>
</evidence>
<dbReference type="GO" id="GO:0005886">
    <property type="term" value="C:plasma membrane"/>
    <property type="evidence" value="ECO:0007669"/>
    <property type="project" value="TreeGrafter"/>
</dbReference>
<evidence type="ECO:0000313" key="7">
    <source>
        <dbReference type="EMBL" id="TCC90459.1"/>
    </source>
</evidence>
<keyword evidence="2 5" id="KW-0812">Transmembrane</keyword>
<feature type="transmembrane region" description="Helical" evidence="5">
    <location>
        <begin position="258"/>
        <end position="275"/>
    </location>
</feature>
<evidence type="ECO:0000256" key="3">
    <source>
        <dbReference type="ARBA" id="ARBA00022989"/>
    </source>
</evidence>
<keyword evidence="4 5" id="KW-0472">Membrane</keyword>
<dbReference type="SUPFAM" id="SSF103473">
    <property type="entry name" value="MFS general substrate transporter"/>
    <property type="match status" value="1"/>
</dbReference>
<feature type="transmembrane region" description="Helical" evidence="5">
    <location>
        <begin position="82"/>
        <end position="101"/>
    </location>
</feature>
<keyword evidence="8" id="KW-1185">Reference proteome</keyword>
<feature type="transmembrane region" description="Helical" evidence="5">
    <location>
        <begin position="311"/>
        <end position="331"/>
    </location>
</feature>
<dbReference type="GO" id="GO:0046943">
    <property type="term" value="F:carboxylic acid transmembrane transporter activity"/>
    <property type="evidence" value="ECO:0007669"/>
    <property type="project" value="TreeGrafter"/>
</dbReference>
<reference evidence="7 8" key="1">
    <citation type="submission" date="2019-02" db="EMBL/GenBank/DDBJ databases">
        <title>Pedobacter sp. RP-1-13 sp. nov., isolated from Arctic soil.</title>
        <authorList>
            <person name="Dahal R.H."/>
        </authorList>
    </citation>
    <scope>NUCLEOTIDE SEQUENCE [LARGE SCALE GENOMIC DNA]</scope>
    <source>
        <strain evidence="7 8">RP-1-13</strain>
    </source>
</reference>
<dbReference type="RefSeq" id="WP_131553858.1">
    <property type="nucleotide sequence ID" value="NZ_SJSK01000003.1"/>
</dbReference>
<dbReference type="EMBL" id="SJSK01000003">
    <property type="protein sequence ID" value="TCC90459.1"/>
    <property type="molecule type" value="Genomic_DNA"/>
</dbReference>
<evidence type="ECO:0000256" key="5">
    <source>
        <dbReference type="SAM" id="Phobius"/>
    </source>
</evidence>
<protein>
    <submittedName>
        <fullName evidence="7">MFS transporter</fullName>
    </submittedName>
</protein>
<feature type="transmembrane region" description="Helical" evidence="5">
    <location>
        <begin position="141"/>
        <end position="162"/>
    </location>
</feature>
<dbReference type="PANTHER" id="PTHR23508:SF10">
    <property type="entry name" value="CARBOXYLIC ACID TRANSPORTER PROTEIN HOMOLOG"/>
    <property type="match status" value="1"/>
</dbReference>
<accession>A0A4R0MTP2</accession>
<gene>
    <name evidence="7" type="ORF">EZ428_14385</name>
</gene>
<dbReference type="PANTHER" id="PTHR23508">
    <property type="entry name" value="CARBOXYLIC ACID TRANSPORTER PROTEIN HOMOLOG"/>
    <property type="match status" value="1"/>
</dbReference>
<feature type="transmembrane region" description="Helical" evidence="5">
    <location>
        <begin position="218"/>
        <end position="238"/>
    </location>
</feature>
<comment type="subcellular location">
    <subcellularLocation>
        <location evidence="1">Membrane</location>
        <topology evidence="1">Multi-pass membrane protein</topology>
    </subcellularLocation>
</comment>
<dbReference type="Proteomes" id="UP000292884">
    <property type="component" value="Unassembled WGS sequence"/>
</dbReference>
<keyword evidence="3 5" id="KW-1133">Transmembrane helix</keyword>